<dbReference type="Proteomes" id="UP001352263">
    <property type="component" value="Unassembled WGS sequence"/>
</dbReference>
<gene>
    <name evidence="1" type="ORF">RY831_25355</name>
</gene>
<comment type="caution">
    <text evidence="1">The sequence shown here is derived from an EMBL/GenBank/DDBJ whole genome shotgun (WGS) entry which is preliminary data.</text>
</comment>
<accession>A0ABU6JFQ6</accession>
<organism evidence="1 2">
    <name type="scientific">Noviherbaspirillum album</name>
    <dbReference type="NCBI Taxonomy" id="3080276"/>
    <lineage>
        <taxon>Bacteria</taxon>
        <taxon>Pseudomonadati</taxon>
        <taxon>Pseudomonadota</taxon>
        <taxon>Betaproteobacteria</taxon>
        <taxon>Burkholderiales</taxon>
        <taxon>Oxalobacteraceae</taxon>
        <taxon>Noviherbaspirillum</taxon>
    </lineage>
</organism>
<sequence>MMNTDAAGLPSQPRRTAAIDLCQPSETDAVQMSDLNVRFDGRAYRYGPYCYDTLKDALAYARLDQGRPGYPAVPSDDLPVWTPPALPTDAEQQQMDLLGITFDGRHYHYQSYRYDRLADALDYAHRA</sequence>
<name>A0ABU6JFQ6_9BURK</name>
<keyword evidence="2" id="KW-1185">Reference proteome</keyword>
<dbReference type="RefSeq" id="WP_326509170.1">
    <property type="nucleotide sequence ID" value="NZ_JAWIIV010000031.1"/>
</dbReference>
<reference evidence="1 2" key="1">
    <citation type="submission" date="2023-10" db="EMBL/GenBank/DDBJ databases">
        <title>Noviherbaspirillum sp. CPCC 100848 genome assembly.</title>
        <authorList>
            <person name="Li X.Y."/>
            <person name="Fang X.M."/>
        </authorList>
    </citation>
    <scope>NUCLEOTIDE SEQUENCE [LARGE SCALE GENOMIC DNA]</scope>
    <source>
        <strain evidence="1 2">CPCC 100848</strain>
    </source>
</reference>
<evidence type="ECO:0008006" key="3">
    <source>
        <dbReference type="Google" id="ProtNLM"/>
    </source>
</evidence>
<evidence type="ECO:0000313" key="2">
    <source>
        <dbReference type="Proteomes" id="UP001352263"/>
    </source>
</evidence>
<protein>
    <recommendedName>
        <fullName evidence="3">KTSC domain-containing protein</fullName>
    </recommendedName>
</protein>
<dbReference type="EMBL" id="JAWIIV010000031">
    <property type="protein sequence ID" value="MEC4722497.1"/>
    <property type="molecule type" value="Genomic_DNA"/>
</dbReference>
<proteinExistence type="predicted"/>
<evidence type="ECO:0000313" key="1">
    <source>
        <dbReference type="EMBL" id="MEC4722497.1"/>
    </source>
</evidence>